<dbReference type="AlphaFoldDB" id="A0A174FWC9"/>
<evidence type="ECO:0000259" key="1">
    <source>
        <dbReference type="Pfam" id="PF00535"/>
    </source>
</evidence>
<dbReference type="RefSeq" id="WP_055656594.1">
    <property type="nucleotide sequence ID" value="NZ_CABIXC010000008.1"/>
</dbReference>
<dbReference type="Pfam" id="PF00535">
    <property type="entry name" value="Glycos_transf_2"/>
    <property type="match status" value="1"/>
</dbReference>
<gene>
    <name evidence="2" type="primary">kfoC_2</name>
    <name evidence="2" type="ORF">ERS852407_03144</name>
</gene>
<dbReference type="PANTHER" id="PTHR22916:SF3">
    <property type="entry name" value="UDP-GLCNAC:BETAGAL BETA-1,3-N-ACETYLGLUCOSAMINYLTRANSFERASE-LIKE PROTEIN 1"/>
    <property type="match status" value="1"/>
</dbReference>
<dbReference type="PANTHER" id="PTHR22916">
    <property type="entry name" value="GLYCOSYLTRANSFERASE"/>
    <property type="match status" value="1"/>
</dbReference>
<evidence type="ECO:0000313" key="3">
    <source>
        <dbReference type="Proteomes" id="UP000095651"/>
    </source>
</evidence>
<sequence length="268" mass="31553">MQLPLVSIIVPIHNSEKTLKRCVDSILKQDYRELEVFLVDDGSEDGSLAICREYAKQDARIKVIRKEQSGVSDARNLAMDQAEGKYLQFVDSDDWVTPDATRMMVSAAEHSSCDMVITHFFRVNHDKIRRKGHIKEYEVMTREGFAEHMMEKPANFYYGVMWNKLYRRDILNTHMLRCSRELNWCEDFLFNLQYLCYAESICALPYPTYYYVKTKNSLVAKEATMKNTIQTKKFIFTYYKELYENIDLYEENKGKINRFLISIASDGH</sequence>
<keyword evidence="2" id="KW-0808">Transferase</keyword>
<organism evidence="2 3">
    <name type="scientific">Hungatella hathewayi</name>
    <dbReference type="NCBI Taxonomy" id="154046"/>
    <lineage>
        <taxon>Bacteria</taxon>
        <taxon>Bacillati</taxon>
        <taxon>Bacillota</taxon>
        <taxon>Clostridia</taxon>
        <taxon>Lachnospirales</taxon>
        <taxon>Lachnospiraceae</taxon>
        <taxon>Hungatella</taxon>
    </lineage>
</organism>
<accession>A0A174FWC9</accession>
<dbReference type="InterPro" id="IPR029044">
    <property type="entry name" value="Nucleotide-diphossugar_trans"/>
</dbReference>
<dbReference type="Gene3D" id="3.90.550.10">
    <property type="entry name" value="Spore Coat Polysaccharide Biosynthesis Protein SpsA, Chain A"/>
    <property type="match status" value="1"/>
</dbReference>
<dbReference type="CDD" id="cd00761">
    <property type="entry name" value="Glyco_tranf_GTA_type"/>
    <property type="match status" value="1"/>
</dbReference>
<reference evidence="2 3" key="1">
    <citation type="submission" date="2015-09" db="EMBL/GenBank/DDBJ databases">
        <authorList>
            <consortium name="Pathogen Informatics"/>
        </authorList>
    </citation>
    <scope>NUCLEOTIDE SEQUENCE [LARGE SCALE GENOMIC DNA]</scope>
    <source>
        <strain evidence="2 3">2789STDY5608850</strain>
    </source>
</reference>
<dbReference type="GO" id="GO:0016758">
    <property type="term" value="F:hexosyltransferase activity"/>
    <property type="evidence" value="ECO:0007669"/>
    <property type="project" value="UniProtKB-ARBA"/>
</dbReference>
<dbReference type="Proteomes" id="UP000095651">
    <property type="component" value="Unassembled WGS sequence"/>
</dbReference>
<feature type="domain" description="Glycosyltransferase 2-like" evidence="1">
    <location>
        <begin position="7"/>
        <end position="172"/>
    </location>
</feature>
<proteinExistence type="predicted"/>
<dbReference type="SUPFAM" id="SSF53448">
    <property type="entry name" value="Nucleotide-diphospho-sugar transferases"/>
    <property type="match status" value="1"/>
</dbReference>
<dbReference type="EMBL" id="CYZE01000008">
    <property type="protein sequence ID" value="CUO54534.1"/>
    <property type="molecule type" value="Genomic_DNA"/>
</dbReference>
<evidence type="ECO:0000313" key="2">
    <source>
        <dbReference type="EMBL" id="CUO54534.1"/>
    </source>
</evidence>
<protein>
    <submittedName>
        <fullName evidence="2">Glycosyl transferase family 2</fullName>
    </submittedName>
</protein>
<dbReference type="InterPro" id="IPR001173">
    <property type="entry name" value="Glyco_trans_2-like"/>
</dbReference>
<name>A0A174FWC9_9FIRM</name>